<organism evidence="2 3">
    <name type="scientific">Streptomyces griseochromogenes</name>
    <dbReference type="NCBI Taxonomy" id="68214"/>
    <lineage>
        <taxon>Bacteria</taxon>
        <taxon>Bacillati</taxon>
        <taxon>Actinomycetota</taxon>
        <taxon>Actinomycetes</taxon>
        <taxon>Kitasatosporales</taxon>
        <taxon>Streptomycetaceae</taxon>
        <taxon>Streptomyces</taxon>
    </lineage>
</organism>
<feature type="region of interest" description="Disordered" evidence="1">
    <location>
        <begin position="333"/>
        <end position="353"/>
    </location>
</feature>
<accession>A0ABS4LRP9</accession>
<evidence type="ECO:0000313" key="3">
    <source>
        <dbReference type="Proteomes" id="UP001519309"/>
    </source>
</evidence>
<dbReference type="Proteomes" id="UP001519309">
    <property type="component" value="Unassembled WGS sequence"/>
</dbReference>
<evidence type="ECO:0008006" key="4">
    <source>
        <dbReference type="Google" id="ProtNLM"/>
    </source>
</evidence>
<name>A0ABS4LRP9_9ACTN</name>
<sequence length="353" mass="37876">MGLKIGGCGVSGNGAGRSGVRGAADGGRVLEVACDESGSDGENLTGGNTDVFAHASVALPVDRAEACVREIRRRIRSPAQEYKAGHLLREKHRAVLEWLLDEDGPVHGHAHVHLTEKAFLVVDRVVDLLLGDTAEARPLFGQGPAAFGERGWREFLEVSNQLLRIRSSGRPPTESFFRTVGELGRVHAGTEAGRTLLRLAGARPRAEAYRARLAEAPPLIPVLNPLLPALVRTAGYWSAGGQAVRLVHDRQNMLTPERIAWIEERARQEGIGLAGVRLVHSRLDARVQIADFLAGIARKIASDELGGRADAARTARLRPFVGAESVWGDARSWSRLGPGTEDAPGAEQINSGV</sequence>
<dbReference type="RefSeq" id="WP_237281536.1">
    <property type="nucleotide sequence ID" value="NZ_CP016279.1"/>
</dbReference>
<keyword evidence="3" id="KW-1185">Reference proteome</keyword>
<gene>
    <name evidence="2" type="ORF">J2Z21_003016</name>
</gene>
<protein>
    <recommendedName>
        <fullName evidence="4">DUF3800 domain-containing protein</fullName>
    </recommendedName>
</protein>
<reference evidence="2 3" key="1">
    <citation type="submission" date="2021-03" db="EMBL/GenBank/DDBJ databases">
        <title>Genomic Encyclopedia of Type Strains, Phase IV (KMG-IV): sequencing the most valuable type-strain genomes for metagenomic binning, comparative biology and taxonomic classification.</title>
        <authorList>
            <person name="Goeker M."/>
        </authorList>
    </citation>
    <scope>NUCLEOTIDE SEQUENCE [LARGE SCALE GENOMIC DNA]</scope>
    <source>
        <strain evidence="2 3">DSM 40499</strain>
    </source>
</reference>
<evidence type="ECO:0000256" key="1">
    <source>
        <dbReference type="SAM" id="MobiDB-lite"/>
    </source>
</evidence>
<proteinExistence type="predicted"/>
<evidence type="ECO:0000313" key="2">
    <source>
        <dbReference type="EMBL" id="MBP2050080.1"/>
    </source>
</evidence>
<comment type="caution">
    <text evidence="2">The sequence shown here is derived from an EMBL/GenBank/DDBJ whole genome shotgun (WGS) entry which is preliminary data.</text>
</comment>
<dbReference type="EMBL" id="JAGGLP010000005">
    <property type="protein sequence ID" value="MBP2050080.1"/>
    <property type="molecule type" value="Genomic_DNA"/>
</dbReference>